<dbReference type="EMBL" id="CP023189">
    <property type="protein sequence ID" value="AXN01425.1"/>
    <property type="molecule type" value="Genomic_DNA"/>
</dbReference>
<reference evidence="1 2" key="2">
    <citation type="submission" date="2018-08" db="EMBL/GenBank/DDBJ databases">
        <title>Acetobacter oryzifermentans sp. nov., isolated from Korea traditional vinegar and reclassification of Acetobacter pasteurianus subsp. ascendens (Henneberg 1898) as Acetobacter ascendens comb. nov.</title>
        <authorList>
            <person name="Cho G.Y."/>
            <person name="Lee S.H."/>
        </authorList>
    </citation>
    <scope>NUCLEOTIDE SEQUENCE [LARGE SCALE GENOMIC DNA]</scope>
    <source>
        <strain evidence="1 2">SH</strain>
    </source>
</reference>
<dbReference type="GO" id="GO:0003677">
    <property type="term" value="F:DNA binding"/>
    <property type="evidence" value="ECO:0007669"/>
    <property type="project" value="InterPro"/>
</dbReference>
<sequence>MSRHVRRFLLTRNVGMCDIMRMEPKELFKRAGGCSVVATKLGLRSHSTVLGWKKIPPHHCPAIEREFSIPREELRPDLFKRVSTQEAAQ</sequence>
<dbReference type="Gene3D" id="1.10.260.40">
    <property type="entry name" value="lambda repressor-like DNA-binding domains"/>
    <property type="match status" value="1"/>
</dbReference>
<organism evidence="1 2">
    <name type="scientific">Acetobacter pomorum</name>
    <dbReference type="NCBI Taxonomy" id="65959"/>
    <lineage>
        <taxon>Bacteria</taxon>
        <taxon>Pseudomonadati</taxon>
        <taxon>Pseudomonadota</taxon>
        <taxon>Alphaproteobacteria</taxon>
        <taxon>Acetobacterales</taxon>
        <taxon>Acetobacteraceae</taxon>
        <taxon>Acetobacter</taxon>
    </lineage>
</organism>
<gene>
    <name evidence="1" type="ORF">CJF59_13350</name>
</gene>
<proteinExistence type="predicted"/>
<dbReference type="Proteomes" id="UP000256572">
    <property type="component" value="Chromosome"/>
</dbReference>
<evidence type="ECO:0000313" key="2">
    <source>
        <dbReference type="Proteomes" id="UP000256572"/>
    </source>
</evidence>
<reference evidence="1 2" key="1">
    <citation type="submission" date="2017-09" db="EMBL/GenBank/DDBJ databases">
        <authorList>
            <person name="Kim K.H."/>
            <person name="Chun B.H."/>
            <person name="Han G.S."/>
            <person name="Hyun S.G."/>
            <person name="Jeon C.O."/>
        </authorList>
    </citation>
    <scope>NUCLEOTIDE SEQUENCE [LARGE SCALE GENOMIC DNA]</scope>
    <source>
        <strain evidence="1 2">SH</strain>
    </source>
</reference>
<protein>
    <submittedName>
        <fullName evidence="1">CI repressor</fullName>
    </submittedName>
</protein>
<name>A0AAN1PJP1_9PROT</name>
<dbReference type="InterPro" id="IPR031856">
    <property type="entry name" value="YdaS_toxin-like"/>
</dbReference>
<evidence type="ECO:0000313" key="1">
    <source>
        <dbReference type="EMBL" id="AXN01425.1"/>
    </source>
</evidence>
<dbReference type="InterPro" id="IPR010982">
    <property type="entry name" value="Lambda_DNA-bd_dom_sf"/>
</dbReference>
<dbReference type="AlphaFoldDB" id="A0AAN1PJP1"/>
<dbReference type="Pfam" id="PF15943">
    <property type="entry name" value="YdaS_toxin"/>
    <property type="match status" value="1"/>
</dbReference>
<accession>A0AAN1PJP1</accession>